<dbReference type="SUPFAM" id="SSF74788">
    <property type="entry name" value="Cullin repeat-like"/>
    <property type="match status" value="1"/>
</dbReference>
<dbReference type="AlphaFoldDB" id="A0A9P6GF18"/>
<evidence type="ECO:0000313" key="5">
    <source>
        <dbReference type="EMBL" id="KAF9733860.1"/>
    </source>
</evidence>
<gene>
    <name evidence="5" type="ORF">PMIN01_08203</name>
</gene>
<reference evidence="5" key="1">
    <citation type="journal article" date="2020" name="Mol. Plant Microbe Interact.">
        <title>Genome Sequence of the Biocontrol Agent Coniothyrium minitans strain Conio (IMI 134523).</title>
        <authorList>
            <person name="Patel D."/>
            <person name="Shittu T.A."/>
            <person name="Baroncelli R."/>
            <person name="Muthumeenakshi S."/>
            <person name="Osborne T.H."/>
            <person name="Janganan T.K."/>
            <person name="Sreenivasaprasad S."/>
        </authorList>
    </citation>
    <scope>NUCLEOTIDE SEQUENCE</scope>
    <source>
        <strain evidence="5">Conio</strain>
    </source>
</reference>
<dbReference type="FunFam" id="1.20.1310.10:FF:000029">
    <property type="entry name" value="Cullin homolog 1"/>
    <property type="match status" value="1"/>
</dbReference>
<dbReference type="GO" id="GO:0031625">
    <property type="term" value="F:ubiquitin protein ligase binding"/>
    <property type="evidence" value="ECO:0007669"/>
    <property type="project" value="InterPro"/>
</dbReference>
<dbReference type="InterPro" id="IPR001373">
    <property type="entry name" value="Cullin_N"/>
</dbReference>
<dbReference type="GO" id="GO:0016874">
    <property type="term" value="F:ligase activity"/>
    <property type="evidence" value="ECO:0007669"/>
    <property type="project" value="UniProtKB-KW"/>
</dbReference>
<sequence>MVRPAQSSKTDIETTWQTIEAGVREILSHSSDDVELDMKRYMCLYTAIHSFCTARNAGGIGCEQGIARRKRGEAYYLGKELYDRVKQSLIEYLQGIQEEARRLPKERLLGFYMEEWNRYATAAKYNNHLFRYLNRTWVKREIEEGKKDIYDVYMLHLVVWKEVGVVTDHVDVTDALSQLVEMRQNEVRQN</sequence>
<organism evidence="5 6">
    <name type="scientific">Paraphaeosphaeria minitans</name>
    <dbReference type="NCBI Taxonomy" id="565426"/>
    <lineage>
        <taxon>Eukaryota</taxon>
        <taxon>Fungi</taxon>
        <taxon>Dikarya</taxon>
        <taxon>Ascomycota</taxon>
        <taxon>Pezizomycotina</taxon>
        <taxon>Dothideomycetes</taxon>
        <taxon>Pleosporomycetidae</taxon>
        <taxon>Pleosporales</taxon>
        <taxon>Massarineae</taxon>
        <taxon>Didymosphaeriaceae</taxon>
        <taxon>Paraphaeosphaeria</taxon>
    </lineage>
</organism>
<comment type="caution">
    <text evidence="5">The sequence shown here is derived from an EMBL/GenBank/DDBJ whole genome shotgun (WGS) entry which is preliminary data.</text>
</comment>
<evidence type="ECO:0000259" key="4">
    <source>
        <dbReference type="Pfam" id="PF00888"/>
    </source>
</evidence>
<dbReference type="Proteomes" id="UP000756921">
    <property type="component" value="Unassembled WGS sequence"/>
</dbReference>
<feature type="domain" description="Cullin N-terminal" evidence="4">
    <location>
        <begin position="16"/>
        <end position="185"/>
    </location>
</feature>
<dbReference type="OrthoDB" id="3902216at2759"/>
<dbReference type="InterPro" id="IPR045093">
    <property type="entry name" value="Cullin"/>
</dbReference>
<evidence type="ECO:0000313" key="6">
    <source>
        <dbReference type="Proteomes" id="UP000756921"/>
    </source>
</evidence>
<dbReference type="PANTHER" id="PTHR11932">
    <property type="entry name" value="CULLIN"/>
    <property type="match status" value="1"/>
</dbReference>
<evidence type="ECO:0000256" key="2">
    <source>
        <dbReference type="ARBA" id="ARBA00022499"/>
    </source>
</evidence>
<dbReference type="EMBL" id="WJXW01000008">
    <property type="protein sequence ID" value="KAF9733860.1"/>
    <property type="molecule type" value="Genomic_DNA"/>
</dbReference>
<protein>
    <submittedName>
        <fullName evidence="5">Scf ubiquitin ligase complex subunit</fullName>
    </submittedName>
</protein>
<evidence type="ECO:0000256" key="1">
    <source>
        <dbReference type="ARBA" id="ARBA00006019"/>
    </source>
</evidence>
<keyword evidence="3" id="KW-0832">Ubl conjugation</keyword>
<dbReference type="Gene3D" id="1.20.1310.10">
    <property type="entry name" value="Cullin Repeats"/>
    <property type="match status" value="1"/>
</dbReference>
<dbReference type="Pfam" id="PF00888">
    <property type="entry name" value="Cullin"/>
    <property type="match status" value="1"/>
</dbReference>
<evidence type="ECO:0000256" key="3">
    <source>
        <dbReference type="ARBA" id="ARBA00022843"/>
    </source>
</evidence>
<dbReference type="InterPro" id="IPR016159">
    <property type="entry name" value="Cullin_repeat-like_dom_sf"/>
</dbReference>
<keyword evidence="6" id="KW-1185">Reference proteome</keyword>
<dbReference type="GO" id="GO:0031146">
    <property type="term" value="P:SCF-dependent proteasomal ubiquitin-dependent protein catabolic process"/>
    <property type="evidence" value="ECO:0007669"/>
    <property type="project" value="UniProtKB-ARBA"/>
</dbReference>
<proteinExistence type="inferred from homology"/>
<keyword evidence="5" id="KW-0436">Ligase</keyword>
<comment type="similarity">
    <text evidence="1">Belongs to the cullin family.</text>
</comment>
<name>A0A9P6GF18_9PLEO</name>
<accession>A0A9P6GF18</accession>
<keyword evidence="2" id="KW-1017">Isopeptide bond</keyword>
<dbReference type="GO" id="GO:0019005">
    <property type="term" value="C:SCF ubiquitin ligase complex"/>
    <property type="evidence" value="ECO:0007669"/>
    <property type="project" value="UniProtKB-ARBA"/>
</dbReference>